<dbReference type="Pfam" id="PF25795">
    <property type="entry name" value="TPR_XPO7"/>
    <property type="match status" value="1"/>
</dbReference>
<evidence type="ECO:0000256" key="6">
    <source>
        <dbReference type="ARBA" id="ARBA00022927"/>
    </source>
</evidence>
<sequence>MVPHGWSILREENIPKLFFDLYDDCWRDPHGARVDCARLCLSALVYISALRRSFFGKENERTKFITQLIEGTTNIIRNKIGLEHDGCYHELCRLLGKVNSASQLSELCTAPAFIEWTDKLFQFTMESLENWRRLPNSKHYLLGVWIHMMSPLQFLKGKAPVTLDNYIAQITMAFILSRIRSAEAAALDRDDADFENPLSNEVLRSEQLEAISELGRCRYPETASKVMDLFQETRLCMQNNVISEAVFQEKITWLVYIIGALIGGHASGKIPISSGDEKTPSDLINGKLASQVFELIQETNKFPLTPEPLELAYLYFLEQFRKVYIGEHARQIVENDHTDGLFKVLGVEEGDAVLDLVIQKIGFNLQNRVQIESVIKRTLYLFQELASGINIVHCSNRSPHLIISGKLMLKNATVKYILANHSNDQFGFRTLPRYGKYRTSFYFTLAKLLFMDIRDDKEKFEAFMQPMAILFDQLWQQAQGGKNIQGLRSEECRMPIIGLVRDLRGISLACNSFDPYFLLFSWLVNKPKVSGESRIHLFTWAADVWWDDADVCIALLKFLSEFVHNKAQRITFEQFSAYGILLFKEVSSTLMTYGTRILERTQFRQIYREKYKGLATALEMFSHVLSGNYVVFGVFEVYGDLALSNSLKLCLEMCLAIPQDDLQAYLKSLKPFYSFLDLATKNFIADVMNLSTASLAQLIQAVEDGLCSFETNVSMQCCSIVDNVVTHFCNKKDSPEADGQAIRNFLESAPQVMRRILQLMFQLVITGEHSSPWSMSRPLLGLILLYENEFILIQRQLASQHLEEKQLQLEQYFTELMRGVEANVSSKNKEVFTRNLYQFAQSVRTYLV</sequence>
<evidence type="ECO:0000256" key="3">
    <source>
        <dbReference type="ARBA" id="ARBA00009466"/>
    </source>
</evidence>
<dbReference type="InterPro" id="IPR011989">
    <property type="entry name" value="ARM-like"/>
</dbReference>
<dbReference type="InterPro" id="IPR057947">
    <property type="entry name" value="TPR_XPO7/RBP17"/>
</dbReference>
<dbReference type="PANTHER" id="PTHR12596">
    <property type="entry name" value="EXPORTIN 4,7-RELATED"/>
    <property type="match status" value="1"/>
</dbReference>
<evidence type="ECO:0000256" key="1">
    <source>
        <dbReference type="ARBA" id="ARBA00004123"/>
    </source>
</evidence>
<reference evidence="9 10" key="1">
    <citation type="journal article" date="2020" name="bioRxiv">
        <title>Metabolic contributions of an alphaproteobacterial endosymbiont in the apicomplexan Cardiosporidium cionae.</title>
        <authorList>
            <person name="Hunter E.S."/>
            <person name="Paight C.J."/>
            <person name="Lane C.E."/>
        </authorList>
    </citation>
    <scope>NUCLEOTIDE SEQUENCE [LARGE SCALE GENOMIC DNA]</scope>
    <source>
        <strain evidence="9">ESH_2018</strain>
    </source>
</reference>
<feature type="domain" description="Exportin-7/Ran-binding protein 17 TPR repeats" evidence="8">
    <location>
        <begin position="191"/>
        <end position="428"/>
    </location>
</feature>
<proteinExistence type="inferred from homology"/>
<name>A0ABQ7J4F9_9APIC</name>
<dbReference type="Proteomes" id="UP000823046">
    <property type="component" value="Unassembled WGS sequence"/>
</dbReference>
<dbReference type="PANTHER" id="PTHR12596:SF2">
    <property type="entry name" value="EXPORTIN-7 ISOFORM X1"/>
    <property type="match status" value="1"/>
</dbReference>
<dbReference type="InterPro" id="IPR044189">
    <property type="entry name" value="XPO4/7-like"/>
</dbReference>
<gene>
    <name evidence="9" type="ORF">IE077_000355</name>
</gene>
<comment type="subcellular location">
    <subcellularLocation>
        <location evidence="2">Cytoplasm</location>
    </subcellularLocation>
    <subcellularLocation>
        <location evidence="1">Nucleus</location>
    </subcellularLocation>
</comment>
<dbReference type="Gene3D" id="1.25.10.10">
    <property type="entry name" value="Leucine-rich Repeat Variant"/>
    <property type="match status" value="1"/>
</dbReference>
<evidence type="ECO:0000256" key="4">
    <source>
        <dbReference type="ARBA" id="ARBA00022448"/>
    </source>
</evidence>
<evidence type="ECO:0000313" key="9">
    <source>
        <dbReference type="EMBL" id="KAF8817967.1"/>
    </source>
</evidence>
<keyword evidence="7" id="KW-0539">Nucleus</keyword>
<keyword evidence="4" id="KW-0813">Transport</keyword>
<dbReference type="InterPro" id="IPR016024">
    <property type="entry name" value="ARM-type_fold"/>
</dbReference>
<dbReference type="EMBL" id="JADAQX010001162">
    <property type="protein sequence ID" value="KAF8817967.1"/>
    <property type="molecule type" value="Genomic_DNA"/>
</dbReference>
<evidence type="ECO:0000313" key="10">
    <source>
        <dbReference type="Proteomes" id="UP000823046"/>
    </source>
</evidence>
<evidence type="ECO:0000256" key="2">
    <source>
        <dbReference type="ARBA" id="ARBA00004496"/>
    </source>
</evidence>
<comment type="similarity">
    <text evidence="3">Belongs to the exportin family.</text>
</comment>
<accession>A0ABQ7J4F9</accession>
<keyword evidence="10" id="KW-1185">Reference proteome</keyword>
<evidence type="ECO:0000259" key="8">
    <source>
        <dbReference type="Pfam" id="PF25795"/>
    </source>
</evidence>
<keyword evidence="6" id="KW-0653">Protein transport</keyword>
<dbReference type="SUPFAM" id="SSF48371">
    <property type="entry name" value="ARM repeat"/>
    <property type="match status" value="1"/>
</dbReference>
<protein>
    <submittedName>
        <fullName evidence="9">Importin-beta N-terminal domain-containing protein</fullName>
    </submittedName>
</protein>
<organism evidence="9 10">
    <name type="scientific">Cardiosporidium cionae</name>
    <dbReference type="NCBI Taxonomy" id="476202"/>
    <lineage>
        <taxon>Eukaryota</taxon>
        <taxon>Sar</taxon>
        <taxon>Alveolata</taxon>
        <taxon>Apicomplexa</taxon>
        <taxon>Aconoidasida</taxon>
        <taxon>Nephromycida</taxon>
        <taxon>Cardiosporidium</taxon>
    </lineage>
</organism>
<keyword evidence="5" id="KW-0963">Cytoplasm</keyword>
<comment type="caution">
    <text evidence="9">The sequence shown here is derived from an EMBL/GenBank/DDBJ whole genome shotgun (WGS) entry which is preliminary data.</text>
</comment>
<evidence type="ECO:0000256" key="5">
    <source>
        <dbReference type="ARBA" id="ARBA00022490"/>
    </source>
</evidence>
<evidence type="ECO:0000256" key="7">
    <source>
        <dbReference type="ARBA" id="ARBA00023242"/>
    </source>
</evidence>